<name>A0A0F4GIA3_9PEZI</name>
<gene>
    <name evidence="1" type="ORF">TI39_contig558g00004</name>
</gene>
<accession>A0A0F4GIA3</accession>
<dbReference type="Proteomes" id="UP000033647">
    <property type="component" value="Unassembled WGS sequence"/>
</dbReference>
<sequence>MPDDGANAQYSRMLNAVEALICQRGLTAEHVGLWLDIACIDQEDVESRARGIDSLPMAVLQCDVMISLEDDEYYNRAWYAVEVRLMQELIGACHKHERWRHVLLSRENTADGLLERGQERSQVPITSLSVTVKSDLPKIDFLMRQSKLLGAP</sequence>
<dbReference type="EMBL" id="LAFY01000550">
    <property type="protein sequence ID" value="KJX97106.1"/>
    <property type="molecule type" value="Genomic_DNA"/>
</dbReference>
<evidence type="ECO:0000313" key="2">
    <source>
        <dbReference type="Proteomes" id="UP000033647"/>
    </source>
</evidence>
<reference evidence="1 2" key="1">
    <citation type="submission" date="2015-03" db="EMBL/GenBank/DDBJ databases">
        <title>RNA-seq based gene annotation and comparative genomics of four Zymoseptoria species reveal species-specific pathogenicity related genes and transposable element activity.</title>
        <authorList>
            <person name="Grandaubert J."/>
            <person name="Bhattacharyya A."/>
            <person name="Stukenbrock E.H."/>
        </authorList>
    </citation>
    <scope>NUCLEOTIDE SEQUENCE [LARGE SCALE GENOMIC DNA]</scope>
    <source>
        <strain evidence="1 2">Zb18110</strain>
    </source>
</reference>
<evidence type="ECO:0000313" key="1">
    <source>
        <dbReference type="EMBL" id="KJX97106.1"/>
    </source>
</evidence>
<protein>
    <recommendedName>
        <fullName evidence="3">Heterokaryon incompatibility domain-containing protein</fullName>
    </recommendedName>
</protein>
<keyword evidence="2" id="KW-1185">Reference proteome</keyword>
<evidence type="ECO:0008006" key="3">
    <source>
        <dbReference type="Google" id="ProtNLM"/>
    </source>
</evidence>
<organism evidence="1 2">
    <name type="scientific">Zymoseptoria brevis</name>
    <dbReference type="NCBI Taxonomy" id="1047168"/>
    <lineage>
        <taxon>Eukaryota</taxon>
        <taxon>Fungi</taxon>
        <taxon>Dikarya</taxon>
        <taxon>Ascomycota</taxon>
        <taxon>Pezizomycotina</taxon>
        <taxon>Dothideomycetes</taxon>
        <taxon>Dothideomycetidae</taxon>
        <taxon>Mycosphaerellales</taxon>
        <taxon>Mycosphaerellaceae</taxon>
        <taxon>Zymoseptoria</taxon>
    </lineage>
</organism>
<proteinExistence type="predicted"/>
<dbReference type="OrthoDB" id="423576at2759"/>
<comment type="caution">
    <text evidence="1">The sequence shown here is derived from an EMBL/GenBank/DDBJ whole genome shotgun (WGS) entry which is preliminary data.</text>
</comment>
<dbReference type="AlphaFoldDB" id="A0A0F4GIA3"/>